<dbReference type="PROSITE" id="PS00107">
    <property type="entry name" value="PROTEIN_KINASE_ATP"/>
    <property type="match status" value="1"/>
</dbReference>
<dbReference type="Gene3D" id="3.30.200.20">
    <property type="entry name" value="Phosphorylase Kinase, domain 1"/>
    <property type="match status" value="1"/>
</dbReference>
<keyword evidence="13" id="KW-1185">Reference proteome</keyword>
<accession>A0A0C3C052</accession>
<comment type="catalytic activity">
    <reaction evidence="8">
        <text>L-seryl-[protein] + ATP = O-phospho-L-seryl-[protein] + ADP + H(+)</text>
        <dbReference type="Rhea" id="RHEA:17989"/>
        <dbReference type="Rhea" id="RHEA-COMP:9863"/>
        <dbReference type="Rhea" id="RHEA-COMP:11604"/>
        <dbReference type="ChEBI" id="CHEBI:15378"/>
        <dbReference type="ChEBI" id="CHEBI:29999"/>
        <dbReference type="ChEBI" id="CHEBI:30616"/>
        <dbReference type="ChEBI" id="CHEBI:83421"/>
        <dbReference type="ChEBI" id="CHEBI:456216"/>
        <dbReference type="EC" id="2.7.11.1"/>
    </reaction>
</comment>
<evidence type="ECO:0000259" key="11">
    <source>
        <dbReference type="PROSITE" id="PS50011"/>
    </source>
</evidence>
<keyword evidence="6 9" id="KW-0067">ATP-binding</keyword>
<feature type="binding site" evidence="9">
    <location>
        <position position="417"/>
    </location>
    <ligand>
        <name>ATP</name>
        <dbReference type="ChEBI" id="CHEBI:30616"/>
    </ligand>
</feature>
<evidence type="ECO:0000256" key="10">
    <source>
        <dbReference type="SAM" id="MobiDB-lite"/>
    </source>
</evidence>
<evidence type="ECO:0000256" key="7">
    <source>
        <dbReference type="ARBA" id="ARBA00047899"/>
    </source>
</evidence>
<evidence type="ECO:0000256" key="6">
    <source>
        <dbReference type="ARBA" id="ARBA00022840"/>
    </source>
</evidence>
<feature type="compositionally biased region" description="Polar residues" evidence="10">
    <location>
        <begin position="308"/>
        <end position="318"/>
    </location>
</feature>
<keyword evidence="4 9" id="KW-0547">Nucleotide-binding</keyword>
<dbReference type="InterPro" id="IPR050236">
    <property type="entry name" value="Ser_Thr_kinase_AGC"/>
</dbReference>
<dbReference type="SMART" id="SM00220">
    <property type="entry name" value="S_TKc"/>
    <property type="match status" value="1"/>
</dbReference>
<dbReference type="EMBL" id="KN832970">
    <property type="protein sequence ID" value="KIM92193.1"/>
    <property type="molecule type" value="Genomic_DNA"/>
</dbReference>
<evidence type="ECO:0000256" key="9">
    <source>
        <dbReference type="PROSITE-ProRule" id="PRU10141"/>
    </source>
</evidence>
<evidence type="ECO:0000256" key="5">
    <source>
        <dbReference type="ARBA" id="ARBA00022777"/>
    </source>
</evidence>
<dbReference type="EC" id="2.7.11.1" evidence="1"/>
<evidence type="ECO:0000313" key="12">
    <source>
        <dbReference type="EMBL" id="KIM92193.1"/>
    </source>
</evidence>
<dbReference type="HOGENOM" id="CLU_509115_0_0_1"/>
<evidence type="ECO:0000256" key="8">
    <source>
        <dbReference type="ARBA" id="ARBA00048679"/>
    </source>
</evidence>
<dbReference type="GO" id="GO:0005524">
    <property type="term" value="F:ATP binding"/>
    <property type="evidence" value="ECO:0007669"/>
    <property type="project" value="UniProtKB-UniRule"/>
</dbReference>
<dbReference type="PROSITE" id="PS50011">
    <property type="entry name" value="PROTEIN_KINASE_DOM"/>
    <property type="match status" value="1"/>
</dbReference>
<dbReference type="GO" id="GO:0004674">
    <property type="term" value="F:protein serine/threonine kinase activity"/>
    <property type="evidence" value="ECO:0007669"/>
    <property type="project" value="UniProtKB-KW"/>
</dbReference>
<dbReference type="InParanoid" id="A0A0C3C052"/>
<reference evidence="13" key="2">
    <citation type="submission" date="2015-01" db="EMBL/GenBank/DDBJ databases">
        <title>Evolutionary Origins and Diversification of the Mycorrhizal Mutualists.</title>
        <authorList>
            <consortium name="DOE Joint Genome Institute"/>
            <consortium name="Mycorrhizal Genomics Consortium"/>
            <person name="Kohler A."/>
            <person name="Kuo A."/>
            <person name="Nagy L.G."/>
            <person name="Floudas D."/>
            <person name="Copeland A."/>
            <person name="Barry K.W."/>
            <person name="Cichocki N."/>
            <person name="Veneault-Fourrey C."/>
            <person name="LaButti K."/>
            <person name="Lindquist E.A."/>
            <person name="Lipzen A."/>
            <person name="Lundell T."/>
            <person name="Morin E."/>
            <person name="Murat C."/>
            <person name="Riley R."/>
            <person name="Ohm R."/>
            <person name="Sun H."/>
            <person name="Tunlid A."/>
            <person name="Henrissat B."/>
            <person name="Grigoriev I.V."/>
            <person name="Hibbett D.S."/>
            <person name="Martin F."/>
        </authorList>
    </citation>
    <scope>NUCLEOTIDE SEQUENCE [LARGE SCALE GENOMIC DNA]</scope>
    <source>
        <strain evidence="13">F 1598</strain>
    </source>
</reference>
<protein>
    <recommendedName>
        <fullName evidence="1">non-specific serine/threonine protein kinase</fullName>
        <ecNumber evidence="1">2.7.11.1</ecNumber>
    </recommendedName>
</protein>
<evidence type="ECO:0000256" key="4">
    <source>
        <dbReference type="ARBA" id="ARBA00022741"/>
    </source>
</evidence>
<keyword evidence="3" id="KW-0808">Transferase</keyword>
<organism evidence="12 13">
    <name type="scientific">Piloderma croceum (strain F 1598)</name>
    <dbReference type="NCBI Taxonomy" id="765440"/>
    <lineage>
        <taxon>Eukaryota</taxon>
        <taxon>Fungi</taxon>
        <taxon>Dikarya</taxon>
        <taxon>Basidiomycota</taxon>
        <taxon>Agaricomycotina</taxon>
        <taxon>Agaricomycetes</taxon>
        <taxon>Agaricomycetidae</taxon>
        <taxon>Atheliales</taxon>
        <taxon>Atheliaceae</taxon>
        <taxon>Piloderma</taxon>
    </lineage>
</organism>
<evidence type="ECO:0000313" key="13">
    <source>
        <dbReference type="Proteomes" id="UP000054166"/>
    </source>
</evidence>
<dbReference type="InterPro" id="IPR000719">
    <property type="entry name" value="Prot_kinase_dom"/>
</dbReference>
<name>A0A0C3C052_PILCF</name>
<feature type="domain" description="Protein kinase" evidence="11">
    <location>
        <begin position="388"/>
        <end position="535"/>
    </location>
</feature>
<proteinExistence type="predicted"/>
<keyword evidence="5" id="KW-0418">Kinase</keyword>
<comment type="catalytic activity">
    <reaction evidence="7">
        <text>L-threonyl-[protein] + ATP = O-phospho-L-threonyl-[protein] + ADP + H(+)</text>
        <dbReference type="Rhea" id="RHEA:46608"/>
        <dbReference type="Rhea" id="RHEA-COMP:11060"/>
        <dbReference type="Rhea" id="RHEA-COMP:11605"/>
        <dbReference type="ChEBI" id="CHEBI:15378"/>
        <dbReference type="ChEBI" id="CHEBI:30013"/>
        <dbReference type="ChEBI" id="CHEBI:30616"/>
        <dbReference type="ChEBI" id="CHEBI:61977"/>
        <dbReference type="ChEBI" id="CHEBI:456216"/>
        <dbReference type="EC" id="2.7.11.1"/>
    </reaction>
</comment>
<sequence>MFLLQKVFQRSKHLSDTNKTPENAGINIDIINSVPRSTVFDPTRSLREDALPADDFSEAEVFSPVVAASSAEGNRRIYAVNHQPVSATTLSNKLTAHLHATDQTKPKHSPEVGHFSRPPSPTVIEECLMDGALMSGQPDVTHSILSACNDLPPFPESLAIVHNPRYMRTDPSPFTSPVASHFPGKKGDVIEDTLRLGGLLKLAFDGQEFVARVTEIHPADSMPNPPGKYRYSYRQTMRSRPHVQPVLSSKAWCADDHINPVQKWVDACSEPNKSDDDVLPGQERSLSNAVTKRDITPAKSVGARNDASAPSTNDPSQSFKFAALVERPGTKHPSAVNMMTAEFDTVRLMGSRGTDNMEGLQTSQDSPPPVTLKVARWRHTKINPEKTYQCGGVLGKGSFAKVYLVLHTRDKRQFAMKIHDLRYPMHLRNAKSLLKELHVQQSITGRPFLSGMIDIWYSSAKFLHVITEYCPGGDLLSHIGKLTDKQMLLVIAEIVGDTRCICVSISLNFRSSRYWALYRCTKRVSFIKISNLTTF</sequence>
<dbReference type="InterPro" id="IPR017441">
    <property type="entry name" value="Protein_kinase_ATP_BS"/>
</dbReference>
<gene>
    <name evidence="12" type="ORF">PILCRDRAFT_810204</name>
</gene>
<evidence type="ECO:0000256" key="1">
    <source>
        <dbReference type="ARBA" id="ARBA00012513"/>
    </source>
</evidence>
<dbReference type="Proteomes" id="UP000054166">
    <property type="component" value="Unassembled WGS sequence"/>
</dbReference>
<feature type="region of interest" description="Disordered" evidence="10">
    <location>
        <begin position="268"/>
        <end position="318"/>
    </location>
</feature>
<dbReference type="Pfam" id="PF00069">
    <property type="entry name" value="Pkinase"/>
    <property type="match status" value="1"/>
</dbReference>
<reference evidence="12 13" key="1">
    <citation type="submission" date="2014-04" db="EMBL/GenBank/DDBJ databases">
        <authorList>
            <consortium name="DOE Joint Genome Institute"/>
            <person name="Kuo A."/>
            <person name="Tarkka M."/>
            <person name="Buscot F."/>
            <person name="Kohler A."/>
            <person name="Nagy L.G."/>
            <person name="Floudas D."/>
            <person name="Copeland A."/>
            <person name="Barry K.W."/>
            <person name="Cichocki N."/>
            <person name="Veneault-Fourrey C."/>
            <person name="LaButti K."/>
            <person name="Lindquist E.A."/>
            <person name="Lipzen A."/>
            <person name="Lundell T."/>
            <person name="Morin E."/>
            <person name="Murat C."/>
            <person name="Sun H."/>
            <person name="Tunlid A."/>
            <person name="Henrissat B."/>
            <person name="Grigoriev I.V."/>
            <person name="Hibbett D.S."/>
            <person name="Martin F."/>
            <person name="Nordberg H.P."/>
            <person name="Cantor M.N."/>
            <person name="Hua S.X."/>
        </authorList>
    </citation>
    <scope>NUCLEOTIDE SEQUENCE [LARGE SCALE GENOMIC DNA]</scope>
    <source>
        <strain evidence="12 13">F 1598</strain>
    </source>
</reference>
<dbReference type="SUPFAM" id="SSF56112">
    <property type="entry name" value="Protein kinase-like (PK-like)"/>
    <property type="match status" value="1"/>
</dbReference>
<dbReference type="PANTHER" id="PTHR24356">
    <property type="entry name" value="SERINE/THREONINE-PROTEIN KINASE"/>
    <property type="match status" value="1"/>
</dbReference>
<evidence type="ECO:0000256" key="2">
    <source>
        <dbReference type="ARBA" id="ARBA00022527"/>
    </source>
</evidence>
<keyword evidence="2" id="KW-0723">Serine/threonine-protein kinase</keyword>
<dbReference type="AlphaFoldDB" id="A0A0C3C052"/>
<evidence type="ECO:0000256" key="3">
    <source>
        <dbReference type="ARBA" id="ARBA00022679"/>
    </source>
</evidence>
<dbReference type="OrthoDB" id="10252171at2759"/>
<dbReference type="InterPro" id="IPR011009">
    <property type="entry name" value="Kinase-like_dom_sf"/>
</dbReference>
<dbReference type="STRING" id="765440.A0A0C3C052"/>